<sequence length="186" mass="21287">MPYTTRAKVLVQRLWDKKREWDDMQLPDDLLFAWCSWEAELEHLSKITLPRCYSRPEMDHPSSVKDIHVFCDASEQAYGSVAYLRTESPEGEVDVSFLAARSRIAPKKQQFLGHTSSILDAGMRRGKVTQVFPGANNRVRSAEVLVKDRTYTQPVARLISLPALPEGDRRPLVGTPWPFQKFELTL</sequence>
<dbReference type="PANTHER" id="PTHR47331">
    <property type="entry name" value="PHD-TYPE DOMAIN-CONTAINING PROTEIN"/>
    <property type="match status" value="1"/>
</dbReference>
<proteinExistence type="predicted"/>
<dbReference type="InterPro" id="IPR008042">
    <property type="entry name" value="Retrotrans_Pao"/>
</dbReference>
<dbReference type="Proteomes" id="UP001221898">
    <property type="component" value="Unassembled WGS sequence"/>
</dbReference>
<evidence type="ECO:0000313" key="1">
    <source>
        <dbReference type="EMBL" id="KAJ8387656.1"/>
    </source>
</evidence>
<dbReference type="PANTHER" id="PTHR47331:SF5">
    <property type="entry name" value="RIBONUCLEASE H"/>
    <property type="match status" value="1"/>
</dbReference>
<protein>
    <submittedName>
        <fullName evidence="1">Uncharacterized protein</fullName>
    </submittedName>
</protein>
<comment type="caution">
    <text evidence="1">The sequence shown here is derived from an EMBL/GenBank/DDBJ whole genome shotgun (WGS) entry which is preliminary data.</text>
</comment>
<accession>A0AAD7W823</accession>
<dbReference type="EMBL" id="JAINUG010000208">
    <property type="protein sequence ID" value="KAJ8387656.1"/>
    <property type="molecule type" value="Genomic_DNA"/>
</dbReference>
<evidence type="ECO:0000313" key="2">
    <source>
        <dbReference type="Proteomes" id="UP001221898"/>
    </source>
</evidence>
<organism evidence="1 2">
    <name type="scientific">Aldrovandia affinis</name>
    <dbReference type="NCBI Taxonomy" id="143900"/>
    <lineage>
        <taxon>Eukaryota</taxon>
        <taxon>Metazoa</taxon>
        <taxon>Chordata</taxon>
        <taxon>Craniata</taxon>
        <taxon>Vertebrata</taxon>
        <taxon>Euteleostomi</taxon>
        <taxon>Actinopterygii</taxon>
        <taxon>Neopterygii</taxon>
        <taxon>Teleostei</taxon>
        <taxon>Notacanthiformes</taxon>
        <taxon>Halosauridae</taxon>
        <taxon>Aldrovandia</taxon>
    </lineage>
</organism>
<name>A0AAD7W823_9TELE</name>
<keyword evidence="2" id="KW-1185">Reference proteome</keyword>
<dbReference type="Pfam" id="PF05380">
    <property type="entry name" value="Peptidase_A17"/>
    <property type="match status" value="1"/>
</dbReference>
<dbReference type="AlphaFoldDB" id="A0AAD7W823"/>
<reference evidence="1" key="1">
    <citation type="journal article" date="2023" name="Science">
        <title>Genome structures resolve the early diversification of teleost fishes.</title>
        <authorList>
            <person name="Parey E."/>
            <person name="Louis A."/>
            <person name="Montfort J."/>
            <person name="Bouchez O."/>
            <person name="Roques C."/>
            <person name="Iampietro C."/>
            <person name="Lluch J."/>
            <person name="Castinel A."/>
            <person name="Donnadieu C."/>
            <person name="Desvignes T."/>
            <person name="Floi Bucao C."/>
            <person name="Jouanno E."/>
            <person name="Wen M."/>
            <person name="Mejri S."/>
            <person name="Dirks R."/>
            <person name="Jansen H."/>
            <person name="Henkel C."/>
            <person name="Chen W.J."/>
            <person name="Zahm M."/>
            <person name="Cabau C."/>
            <person name="Klopp C."/>
            <person name="Thompson A.W."/>
            <person name="Robinson-Rechavi M."/>
            <person name="Braasch I."/>
            <person name="Lecointre G."/>
            <person name="Bobe J."/>
            <person name="Postlethwait J.H."/>
            <person name="Berthelot C."/>
            <person name="Roest Crollius H."/>
            <person name="Guiguen Y."/>
        </authorList>
    </citation>
    <scope>NUCLEOTIDE SEQUENCE</scope>
    <source>
        <strain evidence="1">NC1722</strain>
    </source>
</reference>
<gene>
    <name evidence="1" type="ORF">AAFF_G00152060</name>
</gene>